<dbReference type="FunFam" id="3.40.50.450:FF:000019">
    <property type="entry name" value="2'-deoxynucleoside 5'-phosphate N-hydrolase 1"/>
    <property type="match status" value="1"/>
</dbReference>
<comment type="catalytic activity">
    <reaction evidence="6">
        <text>5-hydroxymethyl-dUMP + H2O = 5-hydroxymethyluracil + 2-deoxy-D-ribose 5-phosphate</text>
        <dbReference type="Rhea" id="RHEA:77099"/>
        <dbReference type="ChEBI" id="CHEBI:15377"/>
        <dbReference type="ChEBI" id="CHEBI:16964"/>
        <dbReference type="ChEBI" id="CHEBI:62877"/>
        <dbReference type="ChEBI" id="CHEBI:90409"/>
    </reaction>
    <physiologicalReaction direction="left-to-right" evidence="6">
        <dbReference type="Rhea" id="RHEA:77100"/>
    </physiologicalReaction>
</comment>
<protein>
    <recommendedName>
        <fullName evidence="5">5-hydroxymethyl-dUMP N-hydrolase</fullName>
    </recommendedName>
</protein>
<dbReference type="GO" id="GO:0042802">
    <property type="term" value="F:identical protein binding"/>
    <property type="evidence" value="ECO:0007669"/>
    <property type="project" value="UniProtKB-ARBA"/>
</dbReference>
<dbReference type="GO" id="GO:0005634">
    <property type="term" value="C:nucleus"/>
    <property type="evidence" value="ECO:0007669"/>
    <property type="project" value="TreeGrafter"/>
</dbReference>
<dbReference type="GO" id="GO:0006163">
    <property type="term" value="P:purine nucleotide metabolic process"/>
    <property type="evidence" value="ECO:0007669"/>
    <property type="project" value="UniProtKB-ARBA"/>
</dbReference>
<sequence>FNIPPNKKVIVTYELFGNISSMKIYFAGAIRGGREDAEFYFNIIHYLEKFGVVLTEHVGSTELSEKGEVSRTDNDIFQRDLNWLQSADVVVAEVSTPSLGVGYELGIAEKLKIPVLCLYRPIKGKRLSAMINGNEKFQCRAYQGFDEAKTHINNFLKQEQKT</sequence>
<comment type="subunit">
    <text evidence="1">Monomer and homodimer.</text>
</comment>
<dbReference type="InterPro" id="IPR007710">
    <property type="entry name" value="Nucleoside_deoxyribTrfase"/>
</dbReference>
<dbReference type="PANTHER" id="PTHR15364:SF0">
    <property type="entry name" value="2'-DEOXYNUCLEOSIDE 5'-PHOSPHATE N-HYDROLASE 1"/>
    <property type="match status" value="1"/>
</dbReference>
<evidence type="ECO:0000256" key="6">
    <source>
        <dbReference type="ARBA" id="ARBA00047460"/>
    </source>
</evidence>
<feature type="non-terminal residue" evidence="7">
    <location>
        <position position="1"/>
    </location>
</feature>
<evidence type="ECO:0000256" key="3">
    <source>
        <dbReference type="ARBA" id="ARBA00023080"/>
    </source>
</evidence>
<name>A0A382L986_9ZZZZ</name>
<accession>A0A382L986</accession>
<dbReference type="AlphaFoldDB" id="A0A382L986"/>
<evidence type="ECO:0000256" key="2">
    <source>
        <dbReference type="ARBA" id="ARBA00022801"/>
    </source>
</evidence>
<organism evidence="7">
    <name type="scientific">marine metagenome</name>
    <dbReference type="NCBI Taxonomy" id="408172"/>
    <lineage>
        <taxon>unclassified sequences</taxon>
        <taxon>metagenomes</taxon>
        <taxon>ecological metagenomes</taxon>
    </lineage>
</organism>
<reference evidence="7" key="1">
    <citation type="submission" date="2018-05" db="EMBL/GenBank/DDBJ databases">
        <authorList>
            <person name="Lanie J.A."/>
            <person name="Ng W.-L."/>
            <person name="Kazmierczak K.M."/>
            <person name="Andrzejewski T.M."/>
            <person name="Davidsen T.M."/>
            <person name="Wayne K.J."/>
            <person name="Tettelin H."/>
            <person name="Glass J.I."/>
            <person name="Rusch D."/>
            <person name="Podicherti R."/>
            <person name="Tsui H.-C.T."/>
            <person name="Winkler M.E."/>
        </authorList>
    </citation>
    <scope>NUCLEOTIDE SEQUENCE</scope>
</reference>
<evidence type="ECO:0000256" key="5">
    <source>
        <dbReference type="ARBA" id="ARBA00044133"/>
    </source>
</evidence>
<dbReference type="PANTHER" id="PTHR15364">
    <property type="entry name" value="2'-DEOXYNUCLEOSIDE 5'-PHOSPHATE N-HYDROLASE 1"/>
    <property type="match status" value="1"/>
</dbReference>
<dbReference type="Pfam" id="PF05014">
    <property type="entry name" value="Nuc_deoxyrib_tr"/>
    <property type="match status" value="1"/>
</dbReference>
<evidence type="ECO:0000256" key="1">
    <source>
        <dbReference type="ARBA" id="ARBA00011407"/>
    </source>
</evidence>
<dbReference type="InterPro" id="IPR051239">
    <property type="entry name" value="2'-dNMP_N-hydrolase"/>
</dbReference>
<evidence type="ECO:0000313" key="7">
    <source>
        <dbReference type="EMBL" id="SVC32563.1"/>
    </source>
</evidence>
<dbReference type="SUPFAM" id="SSF52309">
    <property type="entry name" value="N-(deoxy)ribosyltransferase-like"/>
    <property type="match status" value="1"/>
</dbReference>
<proteinExistence type="inferred from homology"/>
<gene>
    <name evidence="7" type="ORF">METZ01_LOCUS285417</name>
</gene>
<dbReference type="GO" id="GO:0070694">
    <property type="term" value="F:5-hydroxymethyl-dUMP N-hydrolase activity"/>
    <property type="evidence" value="ECO:0007669"/>
    <property type="project" value="InterPro"/>
</dbReference>
<evidence type="ECO:0000256" key="4">
    <source>
        <dbReference type="ARBA" id="ARBA00023295"/>
    </source>
</evidence>
<dbReference type="EMBL" id="UINC01085219">
    <property type="protein sequence ID" value="SVC32563.1"/>
    <property type="molecule type" value="Genomic_DNA"/>
</dbReference>
<dbReference type="GO" id="GO:1901135">
    <property type="term" value="P:carbohydrate derivative metabolic process"/>
    <property type="evidence" value="ECO:0007669"/>
    <property type="project" value="UniProtKB-ARBA"/>
</dbReference>
<dbReference type="Gene3D" id="3.40.50.450">
    <property type="match status" value="1"/>
</dbReference>
<dbReference type="HAMAP" id="MF_03036">
    <property type="entry name" value="Nuc_phosphate_hydrolase"/>
    <property type="match status" value="1"/>
</dbReference>
<keyword evidence="4" id="KW-0326">Glycosidase</keyword>
<keyword evidence="3" id="KW-0546">Nucleotide metabolism</keyword>
<keyword evidence="2" id="KW-0378">Hydrolase</keyword>
<dbReference type="InterPro" id="IPR028607">
    <property type="entry name" value="DNPH1"/>
</dbReference>
<dbReference type="GO" id="GO:0009159">
    <property type="term" value="P:deoxyribonucleoside monophosphate catabolic process"/>
    <property type="evidence" value="ECO:0007669"/>
    <property type="project" value="InterPro"/>
</dbReference>